<protein>
    <submittedName>
        <fullName evidence="1">Uncharacterized protein</fullName>
    </submittedName>
</protein>
<reference evidence="1" key="1">
    <citation type="journal article" date="2020" name="Nature">
        <title>Giant virus diversity and host interactions through global metagenomics.</title>
        <authorList>
            <person name="Schulz F."/>
            <person name="Roux S."/>
            <person name="Paez-Espino D."/>
            <person name="Jungbluth S."/>
            <person name="Walsh D.A."/>
            <person name="Denef V.J."/>
            <person name="McMahon K.D."/>
            <person name="Konstantinidis K.T."/>
            <person name="Eloe-Fadrosh E.A."/>
            <person name="Kyrpides N.C."/>
            <person name="Woyke T."/>
        </authorList>
    </citation>
    <scope>NUCLEOTIDE SEQUENCE</scope>
    <source>
        <strain evidence="1">GVMAG-M-3300020595-32</strain>
    </source>
</reference>
<dbReference type="EMBL" id="MN739395">
    <property type="protein sequence ID" value="QHT02490.1"/>
    <property type="molecule type" value="Genomic_DNA"/>
</dbReference>
<accession>A0A6C0CF74</accession>
<organism evidence="1">
    <name type="scientific">viral metagenome</name>
    <dbReference type="NCBI Taxonomy" id="1070528"/>
    <lineage>
        <taxon>unclassified sequences</taxon>
        <taxon>metagenomes</taxon>
        <taxon>organismal metagenomes</taxon>
    </lineage>
</organism>
<evidence type="ECO:0000313" key="1">
    <source>
        <dbReference type="EMBL" id="QHT02490.1"/>
    </source>
</evidence>
<sequence>MYTFRNNLLKQNIIFRSISTRVPKKFEEIPYNEQYENRDFIVSINISNLPDKLTKPTYISSELNAIINSKYSKTTLKDEFIDKSDKFISNFKYSPW</sequence>
<dbReference type="AlphaFoldDB" id="A0A6C0CF74"/>
<proteinExistence type="predicted"/>
<name>A0A6C0CF74_9ZZZZ</name>